<dbReference type="Gene3D" id="3.40.50.2300">
    <property type="match status" value="1"/>
</dbReference>
<evidence type="ECO:0000313" key="4">
    <source>
        <dbReference type="EMBL" id="RFM25361.1"/>
    </source>
</evidence>
<gene>
    <name evidence="5" type="ORF">D0433_00360</name>
    <name evidence="4" type="ORF">D0433_01730</name>
</gene>
<protein>
    <submittedName>
        <fullName evidence="5">Response regulator</fullName>
    </submittedName>
</protein>
<feature type="domain" description="HD-GYP" evidence="3">
    <location>
        <begin position="148"/>
        <end position="343"/>
    </location>
</feature>
<dbReference type="PROSITE" id="PS50110">
    <property type="entry name" value="RESPONSE_REGULATORY"/>
    <property type="match status" value="1"/>
</dbReference>
<evidence type="ECO:0000313" key="6">
    <source>
        <dbReference type="Proteomes" id="UP000266389"/>
    </source>
</evidence>
<dbReference type="InterPro" id="IPR037522">
    <property type="entry name" value="HD_GYP_dom"/>
</dbReference>
<dbReference type="PROSITE" id="PS51832">
    <property type="entry name" value="HD_GYP"/>
    <property type="match status" value="1"/>
</dbReference>
<evidence type="ECO:0000313" key="5">
    <source>
        <dbReference type="EMBL" id="RFM25518.1"/>
    </source>
</evidence>
<feature type="domain" description="Response regulatory" evidence="2">
    <location>
        <begin position="24"/>
        <end position="140"/>
    </location>
</feature>
<sequence length="352" mass="39819">MRDVLPASPVKSNSSKSSEQRLADILVVDDQEIILKLLEETLRSEGYSVRTATNGYEALNAISEKKPDLIITDMLMPKMNGVDMVAKLKESPDTRLIPVIMLTGLFDFDNKVKALEVGVDDFLGKPFNRVELITKARALLKTKMYIDQLENAETVIFSLALAIEGRDPYTNGHCHRLSDYGMKLAKKIGLSEWEIDAVRKGGVIHDIGKIVVPDSILLKPTKLTPEEYEIMKIHPEAGENICKPLKSLHHVLPIIRGHQERWDGSGYPDKLSGTNIPLTARIIAIVDFYDALMTARPYKRALDVKQSLEIMSQETQDHKWDPNLMRVFQEMIISGELEKSFSEIQPIEYEYQ</sequence>
<name>A0A395M5M4_9BACT</name>
<accession>A0A395M5M4</accession>
<dbReference type="PANTHER" id="PTHR45228">
    <property type="entry name" value="CYCLIC DI-GMP PHOSPHODIESTERASE TM_0186-RELATED"/>
    <property type="match status" value="1"/>
</dbReference>
<dbReference type="Proteomes" id="UP000266389">
    <property type="component" value="Unassembled WGS sequence"/>
</dbReference>
<dbReference type="Pfam" id="PF13487">
    <property type="entry name" value="HD_5"/>
    <property type="match status" value="1"/>
</dbReference>
<comment type="caution">
    <text evidence="5">The sequence shown here is derived from an EMBL/GenBank/DDBJ whole genome shotgun (WGS) entry which is preliminary data.</text>
</comment>
<dbReference type="Pfam" id="PF00072">
    <property type="entry name" value="Response_reg"/>
    <property type="match status" value="1"/>
</dbReference>
<dbReference type="EMBL" id="PHFL01000001">
    <property type="protein sequence ID" value="RFM25518.1"/>
    <property type="molecule type" value="Genomic_DNA"/>
</dbReference>
<dbReference type="InterPro" id="IPR011006">
    <property type="entry name" value="CheY-like_superfamily"/>
</dbReference>
<feature type="modified residue" description="4-aspartylphosphate" evidence="1">
    <location>
        <position position="73"/>
    </location>
</feature>
<dbReference type="InterPro" id="IPR052020">
    <property type="entry name" value="Cyclic_di-GMP/3'3'-cGAMP_PDE"/>
</dbReference>
<dbReference type="PANTHER" id="PTHR45228:SF4">
    <property type="entry name" value="LIPOPROTEIN"/>
    <property type="match status" value="1"/>
</dbReference>
<dbReference type="SUPFAM" id="SSF109604">
    <property type="entry name" value="HD-domain/PDEase-like"/>
    <property type="match status" value="1"/>
</dbReference>
<reference evidence="5" key="2">
    <citation type="submission" date="2017-08" db="EMBL/GenBank/DDBJ databases">
        <authorList>
            <person name="de Groot N.N."/>
        </authorList>
    </citation>
    <scope>NUCLEOTIDE SEQUENCE</scope>
    <source>
        <strain evidence="5">OS</strain>
    </source>
</reference>
<evidence type="ECO:0000259" key="3">
    <source>
        <dbReference type="PROSITE" id="PS51832"/>
    </source>
</evidence>
<organism evidence="5 6">
    <name type="scientific">Candidatus Thermochlorobacter aerophilus</name>
    <dbReference type="NCBI Taxonomy" id="1868324"/>
    <lineage>
        <taxon>Bacteria</taxon>
        <taxon>Pseudomonadati</taxon>
        <taxon>Chlorobiota</taxon>
        <taxon>Chlorobiia</taxon>
        <taxon>Chlorobiales</taxon>
        <taxon>Candidatus Thermochlorobacteriaceae</taxon>
        <taxon>Candidatus Thermochlorobacter</taxon>
    </lineage>
</organism>
<dbReference type="InterPro" id="IPR003607">
    <property type="entry name" value="HD/PDEase_dom"/>
</dbReference>
<dbReference type="GO" id="GO:0000160">
    <property type="term" value="P:phosphorelay signal transduction system"/>
    <property type="evidence" value="ECO:0007669"/>
    <property type="project" value="InterPro"/>
</dbReference>
<evidence type="ECO:0000259" key="2">
    <source>
        <dbReference type="PROSITE" id="PS50110"/>
    </source>
</evidence>
<reference evidence="5 6" key="1">
    <citation type="journal article" date="2011" name="ISME J.">
        <title>Community ecology of hot spring cyanobacterial mats: predominant populations and their functional potential.</title>
        <authorList>
            <person name="Klatt C.G."/>
            <person name="Wood J.M."/>
            <person name="Rusch D.B."/>
            <person name="Bateson M.M."/>
            <person name="Hamamura N."/>
            <person name="Heidelberg J.F."/>
            <person name="Grossman A.R."/>
            <person name="Bhaya D."/>
            <person name="Cohan F.M."/>
            <person name="Kuhl M."/>
            <person name="Bryant D.A."/>
            <person name="Ward D.M."/>
        </authorList>
    </citation>
    <scope>NUCLEOTIDE SEQUENCE [LARGE SCALE GENOMIC DNA]</scope>
    <source>
        <strain evidence="5">OS</strain>
    </source>
</reference>
<dbReference type="EMBL" id="PHFL01000007">
    <property type="protein sequence ID" value="RFM25361.1"/>
    <property type="molecule type" value="Genomic_DNA"/>
</dbReference>
<dbReference type="SMART" id="SM00471">
    <property type="entry name" value="HDc"/>
    <property type="match status" value="1"/>
</dbReference>
<dbReference type="AlphaFoldDB" id="A0A395M5M4"/>
<dbReference type="InterPro" id="IPR001789">
    <property type="entry name" value="Sig_transdc_resp-reg_receiver"/>
</dbReference>
<proteinExistence type="predicted"/>
<evidence type="ECO:0000256" key="1">
    <source>
        <dbReference type="PROSITE-ProRule" id="PRU00169"/>
    </source>
</evidence>
<keyword evidence="1" id="KW-0597">Phosphoprotein</keyword>
<dbReference type="Gene3D" id="1.10.3210.10">
    <property type="entry name" value="Hypothetical protein af1432"/>
    <property type="match status" value="1"/>
</dbReference>
<dbReference type="SUPFAM" id="SSF52172">
    <property type="entry name" value="CheY-like"/>
    <property type="match status" value="1"/>
</dbReference>
<dbReference type="SMART" id="SM00448">
    <property type="entry name" value="REC"/>
    <property type="match status" value="1"/>
</dbReference>
<dbReference type="CDD" id="cd00077">
    <property type="entry name" value="HDc"/>
    <property type="match status" value="1"/>
</dbReference>